<dbReference type="Pfam" id="PF14300">
    <property type="entry name" value="DMP19"/>
    <property type="match status" value="1"/>
</dbReference>
<gene>
    <name evidence="2" type="ORF">HELGO_WM4094</name>
</gene>
<proteinExistence type="predicted"/>
<organism evidence="2">
    <name type="scientific">uncultured Sulfurovum sp</name>
    <dbReference type="NCBI Taxonomy" id="269237"/>
    <lineage>
        <taxon>Bacteria</taxon>
        <taxon>Pseudomonadati</taxon>
        <taxon>Campylobacterota</taxon>
        <taxon>Epsilonproteobacteria</taxon>
        <taxon>Campylobacterales</taxon>
        <taxon>Sulfurovaceae</taxon>
        <taxon>Sulfurovum</taxon>
        <taxon>environmental samples</taxon>
    </lineage>
</organism>
<evidence type="ECO:0000259" key="1">
    <source>
        <dbReference type="Pfam" id="PF14300"/>
    </source>
</evidence>
<name>A0A6S6SY46_9BACT</name>
<evidence type="ECO:0000313" key="2">
    <source>
        <dbReference type="EMBL" id="CAA6812001.1"/>
    </source>
</evidence>
<dbReference type="InterPro" id="IPR025402">
    <property type="entry name" value="DMP19_C"/>
</dbReference>
<protein>
    <recommendedName>
        <fullName evidence="1">DNA mimic protein DMP19 C-terminal domain-containing protein</fullName>
    </recommendedName>
</protein>
<dbReference type="AlphaFoldDB" id="A0A6S6SY46"/>
<feature type="domain" description="DNA mimic protein DMP19 C-terminal" evidence="1">
    <location>
        <begin position="41"/>
        <end position="124"/>
    </location>
</feature>
<dbReference type="EMBL" id="CACVAU010000038">
    <property type="protein sequence ID" value="CAA6812001.1"/>
    <property type="molecule type" value="Genomic_DNA"/>
</dbReference>
<reference evidence="2" key="1">
    <citation type="submission" date="2020-01" db="EMBL/GenBank/DDBJ databases">
        <authorList>
            <person name="Meier V. D."/>
            <person name="Meier V D."/>
        </authorList>
    </citation>
    <scope>NUCLEOTIDE SEQUENCE</scope>
    <source>
        <strain evidence="2">HLG_WM_MAG_05</strain>
    </source>
</reference>
<sequence>MLINDIVISTDSFHSENKYDIVSSNNQYITKLFQKNIEEDRISEDALKSYYVDYYLSHISHSGFQKSMEVFLSKSKTIYYIQAGLKALKTENHLNLFQKACLNQENDYAHYDQEFQEIQESENLLHINHRWLMNHPQLIIIHHEYMDKKVEEHIEAYKHDKRHLQIIKQLCHIINEEFISVTAGDINNIYHNAWYFKTTKNAYYIIEKDNIVTLYNSYNKQEITKGRLISNKTGHSSISNFISKMLA</sequence>
<accession>A0A6S6SY46</accession>